<evidence type="ECO:0000256" key="3">
    <source>
        <dbReference type="SAM" id="SignalP"/>
    </source>
</evidence>
<reference evidence="4" key="2">
    <citation type="submission" date="2022-06" db="UniProtKB">
        <authorList>
            <consortium name="EnsemblMetazoa"/>
        </authorList>
    </citation>
    <scope>IDENTIFICATION</scope>
    <source>
        <strain evidence="4">PS312</strain>
    </source>
</reference>
<keyword evidence="5" id="KW-1185">Reference proteome</keyword>
<feature type="transmembrane region" description="Helical" evidence="2">
    <location>
        <begin position="66"/>
        <end position="87"/>
    </location>
</feature>
<gene>
    <name evidence="4" type="primary">WBGene00277191</name>
</gene>
<organism evidence="4 5">
    <name type="scientific">Pristionchus pacificus</name>
    <name type="common">Parasitic nematode worm</name>
    <dbReference type="NCBI Taxonomy" id="54126"/>
    <lineage>
        <taxon>Eukaryota</taxon>
        <taxon>Metazoa</taxon>
        <taxon>Ecdysozoa</taxon>
        <taxon>Nematoda</taxon>
        <taxon>Chromadorea</taxon>
        <taxon>Rhabditida</taxon>
        <taxon>Rhabditina</taxon>
        <taxon>Diplogasteromorpha</taxon>
        <taxon>Diplogasteroidea</taxon>
        <taxon>Neodiplogasteridae</taxon>
        <taxon>Pristionchus</taxon>
    </lineage>
</organism>
<dbReference type="Proteomes" id="UP000005239">
    <property type="component" value="Unassembled WGS sequence"/>
</dbReference>
<dbReference type="EnsemblMetazoa" id="PPA38822.1">
    <property type="protein sequence ID" value="PPA38822.1"/>
    <property type="gene ID" value="WBGene00277191"/>
</dbReference>
<dbReference type="AlphaFoldDB" id="A0A2A6CZ17"/>
<keyword evidence="2" id="KW-0472">Membrane</keyword>
<feature type="compositionally biased region" description="Acidic residues" evidence="1">
    <location>
        <begin position="108"/>
        <end position="118"/>
    </location>
</feature>
<accession>A0A2A6CZ17</accession>
<keyword evidence="2" id="KW-1133">Transmembrane helix</keyword>
<feature type="chain" id="PRO_5043444767" evidence="3">
    <location>
        <begin position="20"/>
        <end position="137"/>
    </location>
</feature>
<keyword evidence="2" id="KW-0812">Transmembrane</keyword>
<evidence type="ECO:0000313" key="4">
    <source>
        <dbReference type="EnsemblMetazoa" id="PPA38822.1"/>
    </source>
</evidence>
<keyword evidence="3" id="KW-0732">Signal</keyword>
<evidence type="ECO:0000256" key="1">
    <source>
        <dbReference type="SAM" id="MobiDB-lite"/>
    </source>
</evidence>
<feature type="region of interest" description="Disordered" evidence="1">
    <location>
        <begin position="104"/>
        <end position="123"/>
    </location>
</feature>
<name>A0A2A6CZ17_PRIPA</name>
<feature type="signal peptide" evidence="3">
    <location>
        <begin position="1"/>
        <end position="19"/>
    </location>
</feature>
<reference evidence="5" key="1">
    <citation type="journal article" date="2008" name="Nat. Genet.">
        <title>The Pristionchus pacificus genome provides a unique perspective on nematode lifestyle and parasitism.</title>
        <authorList>
            <person name="Dieterich C."/>
            <person name="Clifton S.W."/>
            <person name="Schuster L.N."/>
            <person name="Chinwalla A."/>
            <person name="Delehaunty K."/>
            <person name="Dinkelacker I."/>
            <person name="Fulton L."/>
            <person name="Fulton R."/>
            <person name="Godfrey J."/>
            <person name="Minx P."/>
            <person name="Mitreva M."/>
            <person name="Roeseler W."/>
            <person name="Tian H."/>
            <person name="Witte H."/>
            <person name="Yang S.P."/>
            <person name="Wilson R.K."/>
            <person name="Sommer R.J."/>
        </authorList>
    </citation>
    <scope>NUCLEOTIDE SEQUENCE [LARGE SCALE GENOMIC DNA]</scope>
    <source>
        <strain evidence="5">PS312</strain>
    </source>
</reference>
<accession>A0A8R1YV76</accession>
<proteinExistence type="predicted"/>
<protein>
    <submittedName>
        <fullName evidence="4">Uncharacterized protein</fullName>
    </submittedName>
</protein>
<evidence type="ECO:0000313" key="5">
    <source>
        <dbReference type="Proteomes" id="UP000005239"/>
    </source>
</evidence>
<sequence>MLSQSVSLLLASLIQSTNQCKVFSAKFRRLCRDAEMDSLPIVGNDTTTTTVTSIDGSKVGYEPPEIYITLTLLGALLFLICVCLPPFCKRFFFLPMEVLAADTKIDGSDDDEEEEEDDFNRLGRRDIESTVTRTISM</sequence>
<evidence type="ECO:0000256" key="2">
    <source>
        <dbReference type="SAM" id="Phobius"/>
    </source>
</evidence>